<gene>
    <name evidence="11" type="ORF">IFM89_028234</name>
</gene>
<evidence type="ECO:0000313" key="11">
    <source>
        <dbReference type="EMBL" id="KAF9621796.1"/>
    </source>
</evidence>
<comment type="subcellular location">
    <subcellularLocation>
        <location evidence="1 8">Cell membrane</location>
        <topology evidence="1 8">Multi-pass membrane protein</topology>
    </subcellularLocation>
</comment>
<dbReference type="OrthoDB" id="1898688at2759"/>
<feature type="compositionally biased region" description="Polar residues" evidence="9">
    <location>
        <begin position="13"/>
        <end position="22"/>
    </location>
</feature>
<proteinExistence type="inferred from homology"/>
<dbReference type="GO" id="GO:0005886">
    <property type="term" value="C:plasma membrane"/>
    <property type="evidence" value="ECO:0007669"/>
    <property type="project" value="UniProtKB-SubCell"/>
</dbReference>
<evidence type="ECO:0000256" key="4">
    <source>
        <dbReference type="ARBA" id="ARBA00022475"/>
    </source>
</evidence>
<comment type="caution">
    <text evidence="11">The sequence shown here is derived from an EMBL/GenBank/DDBJ whole genome shotgun (WGS) entry which is preliminary data.</text>
</comment>
<keyword evidence="4 8" id="KW-1003">Cell membrane</keyword>
<sequence length="201" mass="21703">METSSFKPIMDVTQGTESQQGTGVKVANPRTVRSSDFLLRFLALIITLVAITVMAVSKQTKTVPVTVIPSLPPINVEVTAKWQYMPAFVFFMVTNIIACVYATISLVISIANRDGSSAMRLLLIVLDLMIMALLFSATGAAAGVGLIAFHGNSHVRWNKVCNVFGTNCRHVAASVVVSGIGAVVFFLLIVLNTVHLHKRSR</sequence>
<evidence type="ECO:0000256" key="7">
    <source>
        <dbReference type="ARBA" id="ARBA00023136"/>
    </source>
</evidence>
<keyword evidence="12" id="KW-1185">Reference proteome</keyword>
<keyword evidence="6 8" id="KW-1133">Transmembrane helix</keyword>
<dbReference type="AlphaFoldDB" id="A0A835IPL3"/>
<dbReference type="Pfam" id="PF04535">
    <property type="entry name" value="CASP_dom"/>
    <property type="match status" value="1"/>
</dbReference>
<evidence type="ECO:0000256" key="1">
    <source>
        <dbReference type="ARBA" id="ARBA00004651"/>
    </source>
</evidence>
<evidence type="ECO:0000256" key="6">
    <source>
        <dbReference type="ARBA" id="ARBA00022989"/>
    </source>
</evidence>
<comment type="subunit">
    <text evidence="3 8">Homodimer and heterodimers.</text>
</comment>
<evidence type="ECO:0000256" key="2">
    <source>
        <dbReference type="ARBA" id="ARBA00007651"/>
    </source>
</evidence>
<feature type="transmembrane region" description="Helical" evidence="8">
    <location>
        <begin position="37"/>
        <end position="56"/>
    </location>
</feature>
<dbReference type="NCBIfam" id="TIGR01569">
    <property type="entry name" value="A_tha_TIGR01569"/>
    <property type="match status" value="1"/>
</dbReference>
<feature type="transmembrane region" description="Helical" evidence="8">
    <location>
        <begin position="87"/>
        <end position="109"/>
    </location>
</feature>
<dbReference type="InterPro" id="IPR006459">
    <property type="entry name" value="CASP/CASPL"/>
</dbReference>
<dbReference type="PANTHER" id="PTHR36488">
    <property type="entry name" value="CASP-LIKE PROTEIN 1U1"/>
    <property type="match status" value="1"/>
</dbReference>
<evidence type="ECO:0000256" key="9">
    <source>
        <dbReference type="SAM" id="MobiDB-lite"/>
    </source>
</evidence>
<evidence type="ECO:0000256" key="3">
    <source>
        <dbReference type="ARBA" id="ARBA00011489"/>
    </source>
</evidence>
<dbReference type="InterPro" id="IPR006702">
    <property type="entry name" value="CASP_dom"/>
</dbReference>
<comment type="similarity">
    <text evidence="2 8">Belongs to the Casparian strip membrane proteins (CASP) family.</text>
</comment>
<organism evidence="11 12">
    <name type="scientific">Coptis chinensis</name>
    <dbReference type="NCBI Taxonomy" id="261450"/>
    <lineage>
        <taxon>Eukaryota</taxon>
        <taxon>Viridiplantae</taxon>
        <taxon>Streptophyta</taxon>
        <taxon>Embryophyta</taxon>
        <taxon>Tracheophyta</taxon>
        <taxon>Spermatophyta</taxon>
        <taxon>Magnoliopsida</taxon>
        <taxon>Ranunculales</taxon>
        <taxon>Ranunculaceae</taxon>
        <taxon>Coptidoideae</taxon>
        <taxon>Coptis</taxon>
    </lineage>
</organism>
<feature type="transmembrane region" description="Helical" evidence="8">
    <location>
        <begin position="121"/>
        <end position="151"/>
    </location>
</feature>
<keyword evidence="7 8" id="KW-0472">Membrane</keyword>
<dbReference type="Proteomes" id="UP000631114">
    <property type="component" value="Unassembled WGS sequence"/>
</dbReference>
<keyword evidence="5 8" id="KW-0812">Transmembrane</keyword>
<dbReference type="PANTHER" id="PTHR36488:SF8">
    <property type="entry name" value="CASP-LIKE PROTEIN 1U1"/>
    <property type="match status" value="1"/>
</dbReference>
<reference evidence="11 12" key="1">
    <citation type="submission" date="2020-10" db="EMBL/GenBank/DDBJ databases">
        <title>The Coptis chinensis genome and diversification of protoberbering-type alkaloids.</title>
        <authorList>
            <person name="Wang B."/>
            <person name="Shu S."/>
            <person name="Song C."/>
            <person name="Liu Y."/>
        </authorList>
    </citation>
    <scope>NUCLEOTIDE SEQUENCE [LARGE SCALE GENOMIC DNA]</scope>
    <source>
        <strain evidence="11">HL-2020</strain>
        <tissue evidence="11">Leaf</tissue>
    </source>
</reference>
<feature type="region of interest" description="Disordered" evidence="9">
    <location>
        <begin position="1"/>
        <end position="25"/>
    </location>
</feature>
<feature type="transmembrane region" description="Helical" evidence="8">
    <location>
        <begin position="171"/>
        <end position="191"/>
    </location>
</feature>
<dbReference type="InterPro" id="IPR044173">
    <property type="entry name" value="CASPL"/>
</dbReference>
<feature type="domain" description="Casparian strip membrane protein" evidence="10">
    <location>
        <begin position="30"/>
        <end position="183"/>
    </location>
</feature>
<evidence type="ECO:0000256" key="8">
    <source>
        <dbReference type="RuleBase" id="RU361233"/>
    </source>
</evidence>
<protein>
    <recommendedName>
        <fullName evidence="8">CASP-like protein</fullName>
    </recommendedName>
</protein>
<evidence type="ECO:0000259" key="10">
    <source>
        <dbReference type="Pfam" id="PF04535"/>
    </source>
</evidence>
<accession>A0A835IPL3</accession>
<dbReference type="EMBL" id="JADFTS010000002">
    <property type="protein sequence ID" value="KAF9621796.1"/>
    <property type="molecule type" value="Genomic_DNA"/>
</dbReference>
<evidence type="ECO:0000256" key="5">
    <source>
        <dbReference type="ARBA" id="ARBA00022692"/>
    </source>
</evidence>
<name>A0A835IPL3_9MAGN</name>
<evidence type="ECO:0000313" key="12">
    <source>
        <dbReference type="Proteomes" id="UP000631114"/>
    </source>
</evidence>